<feature type="compositionally biased region" description="Acidic residues" evidence="1">
    <location>
        <begin position="395"/>
        <end position="419"/>
    </location>
</feature>
<keyword evidence="3" id="KW-1185">Reference proteome</keyword>
<dbReference type="EMBL" id="AZST01002167">
    <property type="protein sequence ID" value="KEP45161.1"/>
    <property type="molecule type" value="Genomic_DNA"/>
</dbReference>
<comment type="caution">
    <text evidence="2">The sequence shown here is derived from an EMBL/GenBank/DDBJ whole genome shotgun (WGS) entry which is preliminary data.</text>
</comment>
<feature type="region of interest" description="Disordered" evidence="1">
    <location>
        <begin position="390"/>
        <end position="434"/>
    </location>
</feature>
<dbReference type="HOGENOM" id="CLU_006344_8_0_1"/>
<evidence type="ECO:0000313" key="3">
    <source>
        <dbReference type="Proteomes" id="UP000027456"/>
    </source>
</evidence>
<feature type="non-terminal residue" evidence="2">
    <location>
        <position position="434"/>
    </location>
</feature>
<dbReference type="OrthoDB" id="2576233at2759"/>
<dbReference type="Pfam" id="PF18759">
    <property type="entry name" value="Plavaka"/>
    <property type="match status" value="1"/>
</dbReference>
<dbReference type="InterPro" id="IPR041078">
    <property type="entry name" value="Plavaka"/>
</dbReference>
<accession>A0A074RDA4</accession>
<reference evidence="2 3" key="1">
    <citation type="submission" date="2013-12" db="EMBL/GenBank/DDBJ databases">
        <authorList>
            <person name="Cubeta M."/>
            <person name="Pakala S."/>
            <person name="Fedorova N."/>
            <person name="Thomas E."/>
            <person name="Dean R."/>
            <person name="Jabaji S."/>
            <person name="Neate S."/>
            <person name="Toda T."/>
            <person name="Tavantzis S."/>
            <person name="Vilgalys R."/>
            <person name="Bharathan N."/>
            <person name="Pakala S."/>
            <person name="Losada L.S."/>
            <person name="Zafar N."/>
            <person name="Nierman W."/>
        </authorList>
    </citation>
    <scope>NUCLEOTIDE SEQUENCE [LARGE SCALE GENOMIC DNA]</scope>
    <source>
        <strain evidence="2 3">123E</strain>
    </source>
</reference>
<dbReference type="STRING" id="1423351.A0A074RDA4"/>
<protein>
    <submittedName>
        <fullName evidence="2">Putative Zn-finger protein</fullName>
    </submittedName>
</protein>
<gene>
    <name evidence="2" type="ORF">V565_309730</name>
</gene>
<evidence type="ECO:0000256" key="1">
    <source>
        <dbReference type="SAM" id="MobiDB-lite"/>
    </source>
</evidence>
<evidence type="ECO:0000313" key="2">
    <source>
        <dbReference type="EMBL" id="KEP45161.1"/>
    </source>
</evidence>
<dbReference type="AlphaFoldDB" id="A0A074RDA4"/>
<proteinExistence type="predicted"/>
<organism evidence="2 3">
    <name type="scientific">Rhizoctonia solani 123E</name>
    <dbReference type="NCBI Taxonomy" id="1423351"/>
    <lineage>
        <taxon>Eukaryota</taxon>
        <taxon>Fungi</taxon>
        <taxon>Dikarya</taxon>
        <taxon>Basidiomycota</taxon>
        <taxon>Agaricomycotina</taxon>
        <taxon>Agaricomycetes</taxon>
        <taxon>Cantharellales</taxon>
        <taxon>Ceratobasidiaceae</taxon>
        <taxon>Rhizoctonia</taxon>
    </lineage>
</organism>
<name>A0A074RDA4_9AGAM</name>
<sequence>MCGGQKAYPVYVSFGNLDKDWRRKPSKHGMYLLGYLPVDAFEDVADDDERRRLKAELVHRAMEKMLLPLREASEQGVEMWCPDGRLRRIFPRVAAYTADWPEQSLQCCTSEGGCPICKTSNSVRGQIEDEIELREREETLEALRTYVKTQNEAHLNLLHLKPVWPWWGDLPDVNLSACFAPDLLHQAYQGLFKTHLRHWMNEIIGTDVLDDRYAAMPRAEGLRHFGNGASSIPNNRWTGRESKELLAQFFPTVVGDLTPEMTQMVRALVDFMYRGHAATLTESDLVEMDNDLGIFHELKGTLIGKVYEDKGRFNKIAKLHMLRHWTHSIRELGTPDGFNTEIPEHLHIEYAKVPWRASNKVKPLPQMVKYIQRQEAIRVHRAILDRYLAGNQNDNSDERDEGDELEESDLVDVISDDPEYGGGIGDMLESDVEA</sequence>
<dbReference type="Proteomes" id="UP000027456">
    <property type="component" value="Unassembled WGS sequence"/>
</dbReference>